<dbReference type="InterPro" id="IPR056101">
    <property type="entry name" value="DUF7684"/>
</dbReference>
<dbReference type="RefSeq" id="WP_163950634.1">
    <property type="nucleotide sequence ID" value="NZ_JAAFZH010000007.1"/>
</dbReference>
<comment type="caution">
    <text evidence="2">The sequence shown here is derived from an EMBL/GenBank/DDBJ whole genome shotgun (WGS) entry which is preliminary data.</text>
</comment>
<name>A0A6L9LAD2_9BACT</name>
<dbReference type="Proteomes" id="UP000474175">
    <property type="component" value="Unassembled WGS sequence"/>
</dbReference>
<gene>
    <name evidence="2" type="ORF">GK108_16320</name>
</gene>
<sequence>MVRRINSRDILLVEYNTAQNWYAQIPTKNWLCVLVSDDRERRYLDEVIVKIILKDVCWIATVGKQCEKVHDWADEEILFRKVEEEDEPYLPKHDIMTTWHHDFEEGIWFSIIAANDAEIDIETVVILDMTNGQRQADIQAALDKAENDK</sequence>
<dbReference type="EMBL" id="JAAFZH010000007">
    <property type="protein sequence ID" value="NDU96447.1"/>
    <property type="molecule type" value="Genomic_DNA"/>
</dbReference>
<evidence type="ECO:0000259" key="1">
    <source>
        <dbReference type="Pfam" id="PF24733"/>
    </source>
</evidence>
<feature type="domain" description="DUF7684" evidence="1">
    <location>
        <begin position="23"/>
        <end position="141"/>
    </location>
</feature>
<dbReference type="AlphaFoldDB" id="A0A6L9LAD2"/>
<accession>A0A6L9LAD2</accession>
<dbReference type="Pfam" id="PF24733">
    <property type="entry name" value="DUF7684"/>
    <property type="match status" value="1"/>
</dbReference>
<keyword evidence="3" id="KW-1185">Reference proteome</keyword>
<evidence type="ECO:0000313" key="2">
    <source>
        <dbReference type="EMBL" id="NDU96447.1"/>
    </source>
</evidence>
<organism evidence="2 3">
    <name type="scientific">Spirosoma terrae</name>
    <dbReference type="NCBI Taxonomy" id="1968276"/>
    <lineage>
        <taxon>Bacteria</taxon>
        <taxon>Pseudomonadati</taxon>
        <taxon>Bacteroidota</taxon>
        <taxon>Cytophagia</taxon>
        <taxon>Cytophagales</taxon>
        <taxon>Cytophagaceae</taxon>
        <taxon>Spirosoma</taxon>
    </lineage>
</organism>
<reference evidence="2 3" key="1">
    <citation type="submission" date="2020-02" db="EMBL/GenBank/DDBJ databases">
        <title>Draft genome sequence of two Spirosoma agri KCTC 52727 and Spirosoma terrae KCTC 52035.</title>
        <authorList>
            <person name="Rojas J."/>
            <person name="Ambika Manirajan B."/>
            <person name="Suarez C."/>
            <person name="Ratering S."/>
            <person name="Schnell S."/>
        </authorList>
    </citation>
    <scope>NUCLEOTIDE SEQUENCE [LARGE SCALE GENOMIC DNA]</scope>
    <source>
        <strain evidence="2 3">KCTC 52035</strain>
    </source>
</reference>
<proteinExistence type="predicted"/>
<protein>
    <recommendedName>
        <fullName evidence="1">DUF7684 domain-containing protein</fullName>
    </recommendedName>
</protein>
<evidence type="ECO:0000313" key="3">
    <source>
        <dbReference type="Proteomes" id="UP000474175"/>
    </source>
</evidence>